<name>A0AAU8DPA6_9ACTN</name>
<feature type="transmembrane region" description="Helical" evidence="9">
    <location>
        <begin position="271"/>
        <end position="289"/>
    </location>
</feature>
<dbReference type="Pfam" id="PF00005">
    <property type="entry name" value="ABC_tran"/>
    <property type="match status" value="2"/>
</dbReference>
<feature type="domain" description="ABC transporter" evidence="10">
    <location>
        <begin position="940"/>
        <end position="1160"/>
    </location>
</feature>
<dbReference type="GO" id="GO:0034040">
    <property type="term" value="F:ATPase-coupled lipid transmembrane transporter activity"/>
    <property type="evidence" value="ECO:0007669"/>
    <property type="project" value="TreeGrafter"/>
</dbReference>
<comment type="subcellular location">
    <subcellularLocation>
        <location evidence="1">Cell membrane</location>
        <topology evidence="1">Multi-pass membrane protein</topology>
    </subcellularLocation>
</comment>
<gene>
    <name evidence="12" type="primary">cydC</name>
    <name evidence="12" type="ORF">ABLG96_20955</name>
</gene>
<accession>A0AAU8DPA6</accession>
<dbReference type="EMBL" id="CP159218">
    <property type="protein sequence ID" value="XCG63622.1"/>
    <property type="molecule type" value="Genomic_DNA"/>
</dbReference>
<dbReference type="Gene3D" id="1.20.1560.10">
    <property type="entry name" value="ABC transporter type 1, transmembrane domain"/>
    <property type="match status" value="2"/>
</dbReference>
<keyword evidence="5" id="KW-0067">ATP-binding</keyword>
<feature type="transmembrane region" description="Helical" evidence="9">
    <location>
        <begin position="742"/>
        <end position="761"/>
    </location>
</feature>
<dbReference type="InterPro" id="IPR003439">
    <property type="entry name" value="ABC_transporter-like_ATP-bd"/>
</dbReference>
<feature type="transmembrane region" description="Helical" evidence="9">
    <location>
        <begin position="158"/>
        <end position="178"/>
    </location>
</feature>
<feature type="transmembrane region" description="Helical" evidence="9">
    <location>
        <begin position="27"/>
        <end position="49"/>
    </location>
</feature>
<dbReference type="PROSITE" id="PS50929">
    <property type="entry name" value="ABC_TM1F"/>
    <property type="match status" value="2"/>
</dbReference>
<dbReference type="Pfam" id="PF00664">
    <property type="entry name" value="ABC_membrane"/>
    <property type="match status" value="1"/>
</dbReference>
<dbReference type="InterPro" id="IPR039421">
    <property type="entry name" value="Type_1_exporter"/>
</dbReference>
<feature type="transmembrane region" description="Helical" evidence="9">
    <location>
        <begin position="628"/>
        <end position="654"/>
    </location>
</feature>
<evidence type="ECO:0000256" key="9">
    <source>
        <dbReference type="SAM" id="Phobius"/>
    </source>
</evidence>
<evidence type="ECO:0000256" key="7">
    <source>
        <dbReference type="ARBA" id="ARBA00023136"/>
    </source>
</evidence>
<dbReference type="SMART" id="SM00382">
    <property type="entry name" value="AAA"/>
    <property type="match status" value="2"/>
</dbReference>
<evidence type="ECO:0000259" key="11">
    <source>
        <dbReference type="PROSITE" id="PS50929"/>
    </source>
</evidence>
<dbReference type="InterPro" id="IPR027417">
    <property type="entry name" value="P-loop_NTPase"/>
</dbReference>
<dbReference type="GO" id="GO:0034775">
    <property type="term" value="P:glutathione transmembrane transport"/>
    <property type="evidence" value="ECO:0007669"/>
    <property type="project" value="InterPro"/>
</dbReference>
<evidence type="ECO:0000256" key="2">
    <source>
        <dbReference type="ARBA" id="ARBA00022448"/>
    </source>
</evidence>
<reference evidence="12" key="1">
    <citation type="submission" date="2024-05" db="EMBL/GenBank/DDBJ databases">
        <authorList>
            <person name="Cai S.Y."/>
            <person name="Jin L.M."/>
            <person name="Li H.R."/>
        </authorList>
    </citation>
    <scope>NUCLEOTIDE SEQUENCE</scope>
    <source>
        <strain evidence="12">A5-74</strain>
    </source>
</reference>
<feature type="transmembrane region" description="Helical" evidence="9">
    <location>
        <begin position="61"/>
        <end position="82"/>
    </location>
</feature>
<keyword evidence="7 9" id="KW-0472">Membrane</keyword>
<dbReference type="PANTHER" id="PTHR24221:SF654">
    <property type="entry name" value="ATP-BINDING CASSETTE SUB-FAMILY B MEMBER 6"/>
    <property type="match status" value="1"/>
</dbReference>
<dbReference type="GO" id="GO:0140359">
    <property type="term" value="F:ABC-type transporter activity"/>
    <property type="evidence" value="ECO:0007669"/>
    <property type="project" value="InterPro"/>
</dbReference>
<dbReference type="GO" id="GO:0005886">
    <property type="term" value="C:plasma membrane"/>
    <property type="evidence" value="ECO:0007669"/>
    <property type="project" value="UniProtKB-SubCell"/>
</dbReference>
<sequence>MSDGTARGPLAPLDGVPGVRAMLVRGAVVALVQTIGVVALAAGLASAIARIVHGSSPLTPLLLAAAGALLRAAAGTLGEIVAARDARRAEDALRRHLLQHFAGSPAAVTAAGGSGPAAVLVTTRLYELGPALAGYLPALAQTLVVPPVLLLVLASADLLSAALVAVTLPMVPLFMVLVGKFTADRTAAAARTLDRIAGYVAELVRGLPVLTGLGRAADQAAALGTLGERYRRTTMATLRLAFLSALVLELIATLSVALVAVTVGLRLLEGHLTLAVGLTVLLLAPEAFAPLRALGAAFHASADAGQAAADARAVLAVPITPTLGGTPPEFPPRRTIATGHPRGHDPLSAEGGAAGSLKLLTVSELAVSYPGRRRAALPSTSFQVRPGEVVALTGPSGCGKSTVLSALAGVLPADAVVDGTVSGIPALVAAAPQHPRTTGDTVTRELLRHSAPSTEIPRAAGTSIRSAVATSLVRVGAAHLADRRCSSLSPGELQRVAVARALLRVELGATLVLLDEPTAHLDAASADRLVRVVDRMRAHAAVVLVTHDPGLLRLADRVIDVPGALPGPGADAAVASNGDGTRSDRAGSVGRSTPTAASADDSEDARAVDTPPRVRVVRTEGLGLPRRALVLAVTAGTLTSLAGVALTALSGWLVVRAAELPPVLTLLLAIVGVRACGLGRAVLRWWERLAVHEAALTLAERTRVRVWSALAEQGIAAERTPGRALGRIVGDVGLLQDLSVRVLTPPLVAAATVGISTGALALLAPPVAGAVLAMVLCGIGAIALLYRRVDAGAERAAATQRVRTLRECAAVLDGAGDLRVHGVASAAFDELRTLVDEQGAARRIGVRAGALSSGVISLVTGLAAVVAATLAWSGGLTGPVVAVLTLTPLALLEPLTGLAGALHRRGSWRDVRSRIDAVLTAPVAAEPAHPVPAPEPVTALTAHELSAGWPMGPDVLRRVDLDASVDGWLLVRGPSGSGKSTLLAVLLASLRPSAGDYRLCGARGPVSADRIRGDDVRAAMAWLPQESHVFASSLRSNLAVARPRGEVCDADITAAMAAAGLGRFLADLPAGLDTPVGSGGSSLSGGERRRVAAARALLADRDVVLLDEPTAHLDAPTARALVRDLRTALAGRVVVCVTHDDELAAPGDTTLHLQQVALTV</sequence>
<dbReference type="SUPFAM" id="SSF52540">
    <property type="entry name" value="P-loop containing nucleoside triphosphate hydrolases"/>
    <property type="match status" value="2"/>
</dbReference>
<evidence type="ECO:0000256" key="1">
    <source>
        <dbReference type="ARBA" id="ARBA00004651"/>
    </source>
</evidence>
<dbReference type="NCBIfam" id="TIGR02868">
    <property type="entry name" value="CydC"/>
    <property type="match status" value="1"/>
</dbReference>
<feature type="region of interest" description="Disordered" evidence="8">
    <location>
        <begin position="570"/>
        <end position="611"/>
    </location>
</feature>
<organism evidence="12">
    <name type="scientific">Nakamurella sp. A5-74</name>
    <dbReference type="NCBI Taxonomy" id="3158264"/>
    <lineage>
        <taxon>Bacteria</taxon>
        <taxon>Bacillati</taxon>
        <taxon>Actinomycetota</taxon>
        <taxon>Actinomycetes</taxon>
        <taxon>Nakamurellales</taxon>
        <taxon>Nakamurellaceae</taxon>
        <taxon>Nakamurella</taxon>
    </lineage>
</organism>
<dbReference type="GO" id="GO:0045454">
    <property type="term" value="P:cell redox homeostasis"/>
    <property type="evidence" value="ECO:0007669"/>
    <property type="project" value="InterPro"/>
</dbReference>
<feature type="transmembrane region" description="Helical" evidence="9">
    <location>
        <begin position="850"/>
        <end position="874"/>
    </location>
</feature>
<dbReference type="InterPro" id="IPR017871">
    <property type="entry name" value="ABC_transporter-like_CS"/>
</dbReference>
<evidence type="ECO:0000256" key="8">
    <source>
        <dbReference type="SAM" id="MobiDB-lite"/>
    </source>
</evidence>
<dbReference type="InterPro" id="IPR015856">
    <property type="entry name" value="ABC_transpr_CbiO/EcfA_su"/>
</dbReference>
<dbReference type="SUPFAM" id="SSF90123">
    <property type="entry name" value="ABC transporter transmembrane region"/>
    <property type="match status" value="2"/>
</dbReference>
<keyword evidence="4" id="KW-0547">Nucleotide-binding</keyword>
<feature type="transmembrane region" description="Helical" evidence="9">
    <location>
        <begin position="880"/>
        <end position="902"/>
    </location>
</feature>
<feature type="transmembrane region" description="Helical" evidence="9">
    <location>
        <begin position="660"/>
        <end position="683"/>
    </location>
</feature>
<feature type="domain" description="ABC transmembrane type-1" evidence="11">
    <location>
        <begin position="26"/>
        <end position="303"/>
    </location>
</feature>
<dbReference type="CDD" id="cd03225">
    <property type="entry name" value="ABC_cobalt_CbiO_domain1"/>
    <property type="match status" value="1"/>
</dbReference>
<dbReference type="GO" id="GO:0005524">
    <property type="term" value="F:ATP binding"/>
    <property type="evidence" value="ECO:0007669"/>
    <property type="project" value="UniProtKB-KW"/>
</dbReference>
<dbReference type="RefSeq" id="WP_353649237.1">
    <property type="nucleotide sequence ID" value="NZ_CP159218.1"/>
</dbReference>
<feature type="transmembrane region" description="Helical" evidence="9">
    <location>
        <begin position="767"/>
        <end position="786"/>
    </location>
</feature>
<keyword evidence="3 9" id="KW-0812">Transmembrane</keyword>
<protein>
    <submittedName>
        <fullName evidence="12">Thiol reductant ABC exporter subunit CydC</fullName>
    </submittedName>
</protein>
<feature type="transmembrane region" description="Helical" evidence="9">
    <location>
        <begin position="240"/>
        <end position="265"/>
    </location>
</feature>
<dbReference type="PROSITE" id="PS50893">
    <property type="entry name" value="ABC_TRANSPORTER_2"/>
    <property type="match status" value="2"/>
</dbReference>
<evidence type="ECO:0000313" key="12">
    <source>
        <dbReference type="EMBL" id="XCG63622.1"/>
    </source>
</evidence>
<dbReference type="InterPro" id="IPR014223">
    <property type="entry name" value="ABC_CydC/D"/>
</dbReference>
<evidence type="ECO:0000256" key="4">
    <source>
        <dbReference type="ARBA" id="ARBA00022741"/>
    </source>
</evidence>
<proteinExistence type="predicted"/>
<dbReference type="PROSITE" id="PS00211">
    <property type="entry name" value="ABC_TRANSPORTER_1"/>
    <property type="match status" value="1"/>
</dbReference>
<evidence type="ECO:0000256" key="6">
    <source>
        <dbReference type="ARBA" id="ARBA00022989"/>
    </source>
</evidence>
<keyword evidence="6 9" id="KW-1133">Transmembrane helix</keyword>
<dbReference type="CDD" id="cd18584">
    <property type="entry name" value="ABC_6TM_AarD_CydD"/>
    <property type="match status" value="1"/>
</dbReference>
<dbReference type="InterPro" id="IPR036640">
    <property type="entry name" value="ABC1_TM_sf"/>
</dbReference>
<dbReference type="InterPro" id="IPR011527">
    <property type="entry name" value="ABC1_TM_dom"/>
</dbReference>
<dbReference type="PANTHER" id="PTHR24221">
    <property type="entry name" value="ATP-BINDING CASSETTE SUB-FAMILY B"/>
    <property type="match status" value="1"/>
</dbReference>
<evidence type="ECO:0000256" key="5">
    <source>
        <dbReference type="ARBA" id="ARBA00022840"/>
    </source>
</evidence>
<feature type="domain" description="ABC transporter" evidence="10">
    <location>
        <begin position="357"/>
        <end position="588"/>
    </location>
</feature>
<dbReference type="Gene3D" id="3.40.50.300">
    <property type="entry name" value="P-loop containing nucleotide triphosphate hydrolases"/>
    <property type="match status" value="2"/>
</dbReference>
<dbReference type="GO" id="GO:0016887">
    <property type="term" value="F:ATP hydrolysis activity"/>
    <property type="evidence" value="ECO:0007669"/>
    <property type="project" value="InterPro"/>
</dbReference>
<evidence type="ECO:0000256" key="3">
    <source>
        <dbReference type="ARBA" id="ARBA00022692"/>
    </source>
</evidence>
<evidence type="ECO:0000259" key="10">
    <source>
        <dbReference type="PROSITE" id="PS50893"/>
    </source>
</evidence>
<feature type="transmembrane region" description="Helical" evidence="9">
    <location>
        <begin position="133"/>
        <end position="152"/>
    </location>
</feature>
<keyword evidence="2" id="KW-0813">Transport</keyword>
<dbReference type="InterPro" id="IPR003593">
    <property type="entry name" value="AAA+_ATPase"/>
</dbReference>
<dbReference type="AlphaFoldDB" id="A0AAU8DPA6"/>
<feature type="domain" description="ABC transmembrane type-1" evidence="11">
    <location>
        <begin position="630"/>
        <end position="907"/>
    </location>
</feature>